<evidence type="ECO:0000256" key="1">
    <source>
        <dbReference type="SAM" id="SignalP"/>
    </source>
</evidence>
<dbReference type="EMBL" id="AVQI01000084">
    <property type="protein sequence ID" value="ERJ97650.1"/>
    <property type="molecule type" value="Genomic_DNA"/>
</dbReference>
<evidence type="ECO:0000313" key="4">
    <source>
        <dbReference type="Proteomes" id="UP000016412"/>
    </source>
</evidence>
<dbReference type="InterPro" id="IPR053139">
    <property type="entry name" value="Surface_bspA-like"/>
</dbReference>
<dbReference type="InterPro" id="IPR032675">
    <property type="entry name" value="LRR_dom_sf"/>
</dbReference>
<feature type="chain" id="PRO_5004610921" evidence="1">
    <location>
        <begin position="23"/>
        <end position="534"/>
    </location>
</feature>
<reference evidence="4 5" key="1">
    <citation type="submission" date="2013-08" db="EMBL/GenBank/DDBJ databases">
        <authorList>
            <person name="Durkin A.S."/>
            <person name="Haft D.R."/>
            <person name="McCorrison J."/>
            <person name="Torralba M."/>
            <person name="Gillis M."/>
            <person name="Haft D.H."/>
            <person name="Methe B."/>
            <person name="Sutton G."/>
            <person name="Nelson K.E."/>
        </authorList>
    </citation>
    <scope>NUCLEOTIDE SEQUENCE [LARGE SCALE GENOMIC DNA]</scope>
    <source>
        <strain evidence="3 5">ATCC 35536</strain>
        <strain evidence="2 4">VPI DR56BR1116</strain>
    </source>
</reference>
<proteinExistence type="predicted"/>
<feature type="signal peptide" evidence="1">
    <location>
        <begin position="1"/>
        <end position="22"/>
    </location>
</feature>
<name>U1FL00_TRESO</name>
<organism evidence="2 4">
    <name type="scientific">Treponema socranskii subsp. socranskii VPI DR56BR1116 = ATCC 35536</name>
    <dbReference type="NCBI Taxonomy" id="1125725"/>
    <lineage>
        <taxon>Bacteria</taxon>
        <taxon>Pseudomonadati</taxon>
        <taxon>Spirochaetota</taxon>
        <taxon>Spirochaetia</taxon>
        <taxon>Spirochaetales</taxon>
        <taxon>Treponemataceae</taxon>
        <taxon>Treponema</taxon>
    </lineage>
</organism>
<comment type="caution">
    <text evidence="2">The sequence shown here is derived from an EMBL/GenBank/DDBJ whole genome shotgun (WGS) entry which is preliminary data.</text>
</comment>
<dbReference type="Gene3D" id="3.80.10.10">
    <property type="entry name" value="Ribonuclease Inhibitor"/>
    <property type="match status" value="2"/>
</dbReference>
<keyword evidence="5" id="KW-1185">Reference proteome</keyword>
<dbReference type="PANTHER" id="PTHR45661:SF3">
    <property type="entry name" value="IG-LIKE DOMAIN-CONTAINING PROTEIN"/>
    <property type="match status" value="1"/>
</dbReference>
<evidence type="ECO:0000313" key="5">
    <source>
        <dbReference type="Proteomes" id="UP000016646"/>
    </source>
</evidence>
<dbReference type="STRING" id="1125725.HMPREF1325_1495"/>
<dbReference type="PROSITE" id="PS51257">
    <property type="entry name" value="PROKAR_LIPOPROTEIN"/>
    <property type="match status" value="1"/>
</dbReference>
<dbReference type="SUPFAM" id="SSF52058">
    <property type="entry name" value="L domain-like"/>
    <property type="match status" value="1"/>
</dbReference>
<protein>
    <submittedName>
        <fullName evidence="2">Leucine rich repeat protein</fullName>
    </submittedName>
</protein>
<dbReference type="AlphaFoldDB" id="U1FL00"/>
<dbReference type="RefSeq" id="WP_021330550.1">
    <property type="nucleotide sequence ID" value="NZ_AUZJ01000042.1"/>
</dbReference>
<dbReference type="eggNOG" id="COG5492">
    <property type="taxonomic scope" value="Bacteria"/>
</dbReference>
<gene>
    <name evidence="3" type="ORF">HMPREF0860_0489</name>
    <name evidence="2" type="ORF">HMPREF1325_1495</name>
</gene>
<evidence type="ECO:0000313" key="3">
    <source>
        <dbReference type="EMBL" id="ERJ97650.1"/>
    </source>
</evidence>
<dbReference type="PATRIC" id="fig|1125725.3.peg.1506"/>
<accession>U1FL00</accession>
<evidence type="ECO:0000313" key="2">
    <source>
        <dbReference type="EMBL" id="ERF60498.1"/>
    </source>
</evidence>
<dbReference type="PANTHER" id="PTHR45661">
    <property type="entry name" value="SURFACE ANTIGEN"/>
    <property type="match status" value="1"/>
</dbReference>
<sequence length="534" mass="57287">MNKKILYVCICTAVLFSTFAFSACNNAAQNTENPSVPSTPTPDPKALIYGTYEGKFNGQPVALILSATLADFQNSVMPKKYTNITFEKKADEKWLITCYKNGVTPAPGNADADVLIDTNEDPFTALITIYGMGGTQINCEKKGGNPGLKIKGSTLKGYKGAQPSGVLTVPEGITVIGPEAFSGCAGISEVRFPLTLERIDAEAFNACTGLTALHFPESLKRLEDGAFNGCTGLKTLDFSKSTKLDLIEDNAFRGCENIEGQLNLPASVTRIGDSAFDGCENITGKVSFPASLTKIGKSAFLKCKNITEIDFSSCTKLTKIDRNAFNKCTGLTDAKLPASLTSVGNIFTGCTKLAHLSIDPANSALCAENDIVYNKEKTKLLFGAPAVTKAVAMPENLTHIETNAFINNQALTEVKFSKNLIEIGESAFSTCKSLQTVDFSESTKLEKIVDYAFNHSENITGTLVFPASLTEIGTFAFDNCKSITEIDLHKCTALSTIGTQAFQNCSARFKVKSGSGLKEKLKTSGVQENKIDEE</sequence>
<dbReference type="Proteomes" id="UP000016646">
    <property type="component" value="Unassembled WGS sequence"/>
</dbReference>
<keyword evidence="1" id="KW-0732">Signal</keyword>
<dbReference type="OrthoDB" id="362713at2"/>
<dbReference type="Pfam" id="PF13306">
    <property type="entry name" value="LRR_5"/>
    <property type="match status" value="2"/>
</dbReference>
<dbReference type="InterPro" id="IPR026906">
    <property type="entry name" value="LRR_5"/>
</dbReference>
<dbReference type="Proteomes" id="UP000016412">
    <property type="component" value="Unassembled WGS sequence"/>
</dbReference>
<dbReference type="EMBL" id="AUZJ01000042">
    <property type="protein sequence ID" value="ERF60498.1"/>
    <property type="molecule type" value="Genomic_DNA"/>
</dbReference>